<reference evidence="4" key="1">
    <citation type="submission" date="2016-10" db="EMBL/GenBank/DDBJ databases">
        <authorList>
            <person name="Varghese N."/>
            <person name="Submissions S."/>
        </authorList>
    </citation>
    <scope>NUCLEOTIDE SEQUENCE [LARGE SCALE GENOMIC DNA]</scope>
    <source>
        <strain evidence="4">CGMCC 4.6858</strain>
    </source>
</reference>
<dbReference type="SUPFAM" id="SSF55729">
    <property type="entry name" value="Acyl-CoA N-acyltransferases (Nat)"/>
    <property type="match status" value="2"/>
</dbReference>
<accession>A0A1G6IHS9</accession>
<dbReference type="PANTHER" id="PTHR43877">
    <property type="entry name" value="AMINOALKYLPHOSPHONATE N-ACETYLTRANSFERASE-RELATED-RELATED"/>
    <property type="match status" value="1"/>
</dbReference>
<dbReference type="AlphaFoldDB" id="A0A1G6IHS9"/>
<gene>
    <name evidence="3" type="ORF">SAMN05421872_101190</name>
</gene>
<dbReference type="GO" id="GO:0016747">
    <property type="term" value="F:acyltransferase activity, transferring groups other than amino-acyl groups"/>
    <property type="evidence" value="ECO:0007669"/>
    <property type="project" value="InterPro"/>
</dbReference>
<evidence type="ECO:0000256" key="1">
    <source>
        <dbReference type="ARBA" id="ARBA00022679"/>
    </source>
</evidence>
<dbReference type="Gene3D" id="3.40.630.30">
    <property type="match status" value="1"/>
</dbReference>
<dbReference type="Proteomes" id="UP000199034">
    <property type="component" value="Unassembled WGS sequence"/>
</dbReference>
<dbReference type="Pfam" id="PF00583">
    <property type="entry name" value="Acetyltransf_1"/>
    <property type="match status" value="1"/>
</dbReference>
<sequence length="338" mass="36797">MSGVELREVDLADDVALRAWWEVGAAVTAHDRPYDAWPSWDVGSASMRAVRSDLARSRLLAVVDGEVVGHGLVVWWRLENRHLAEIEVRVRPGHRRRGVGRALLAELERRAAAEGRTTYVGTTHAPVDGESPGSLFAAAHGYPVASAEESKLLDLAVAPDRWPPLAVDVAAHLDGYRVAAFEDRVPPEWVDDFCGLLSRFMSMVPSGDLDLEDAAWTPERLHEHEERMAASARAWLVAVGVAPDGRLAGFHELGVGRADPRLATVGGTLVLPEHRGHRLGLGMKLATHRRLQELFPACPVVVTTNAGVNAPMNAVNEALGYRVVERCLDVQRRSATAS</sequence>
<dbReference type="InterPro" id="IPR050832">
    <property type="entry name" value="Bact_Acetyltransf"/>
</dbReference>
<organism evidence="3 4">
    <name type="scientific">Nocardioides lianchengensis</name>
    <dbReference type="NCBI Taxonomy" id="1045774"/>
    <lineage>
        <taxon>Bacteria</taxon>
        <taxon>Bacillati</taxon>
        <taxon>Actinomycetota</taxon>
        <taxon>Actinomycetes</taxon>
        <taxon>Propionibacteriales</taxon>
        <taxon>Nocardioidaceae</taxon>
        <taxon>Nocardioides</taxon>
    </lineage>
</organism>
<evidence type="ECO:0000313" key="3">
    <source>
        <dbReference type="EMBL" id="SDC06142.1"/>
    </source>
</evidence>
<protein>
    <submittedName>
        <fullName evidence="3">Acetyltransferase (GNAT) family protein</fullName>
    </submittedName>
</protein>
<keyword evidence="4" id="KW-1185">Reference proteome</keyword>
<dbReference type="InterPro" id="IPR000182">
    <property type="entry name" value="GNAT_dom"/>
</dbReference>
<dbReference type="PROSITE" id="PS51186">
    <property type="entry name" value="GNAT"/>
    <property type="match status" value="1"/>
</dbReference>
<keyword evidence="2" id="KW-0012">Acyltransferase</keyword>
<dbReference type="RefSeq" id="WP_090849844.1">
    <property type="nucleotide sequence ID" value="NZ_FMZM01000001.1"/>
</dbReference>
<name>A0A1G6IHS9_9ACTN</name>
<dbReference type="CDD" id="cd04301">
    <property type="entry name" value="NAT_SF"/>
    <property type="match status" value="1"/>
</dbReference>
<dbReference type="OrthoDB" id="4119890at2"/>
<evidence type="ECO:0000256" key="2">
    <source>
        <dbReference type="ARBA" id="ARBA00023315"/>
    </source>
</evidence>
<proteinExistence type="predicted"/>
<dbReference type="EMBL" id="FMZM01000001">
    <property type="protein sequence ID" value="SDC06142.1"/>
    <property type="molecule type" value="Genomic_DNA"/>
</dbReference>
<keyword evidence="1 3" id="KW-0808">Transferase</keyword>
<evidence type="ECO:0000313" key="4">
    <source>
        <dbReference type="Proteomes" id="UP000199034"/>
    </source>
</evidence>
<dbReference type="InterPro" id="IPR016181">
    <property type="entry name" value="Acyl_CoA_acyltransferase"/>
</dbReference>
<dbReference type="STRING" id="1045774.SAMN05421872_101190"/>